<dbReference type="Proteomes" id="UP000242792">
    <property type="component" value="Chromosome"/>
</dbReference>
<dbReference type="InterPro" id="IPR002563">
    <property type="entry name" value="Flavin_Rdtase-like_dom"/>
</dbReference>
<evidence type="ECO:0000313" key="9">
    <source>
        <dbReference type="Proteomes" id="UP000242792"/>
    </source>
</evidence>
<dbReference type="InterPro" id="IPR012349">
    <property type="entry name" value="Split_barrel_FMN-bd"/>
</dbReference>
<dbReference type="GO" id="GO:0010181">
    <property type="term" value="F:FMN binding"/>
    <property type="evidence" value="ECO:0007669"/>
    <property type="project" value="InterPro"/>
</dbReference>
<dbReference type="PANTHER" id="PTHR33798:SF5">
    <property type="entry name" value="FLAVIN REDUCTASE LIKE DOMAIN-CONTAINING PROTEIN"/>
    <property type="match status" value="1"/>
</dbReference>
<dbReference type="AlphaFoldDB" id="A0A0W7YVU3"/>
<evidence type="ECO:0000313" key="6">
    <source>
        <dbReference type="EMBL" id="AQZ98474.1"/>
    </source>
</evidence>
<reference evidence="7 8" key="1">
    <citation type="submission" date="2015-12" db="EMBL/GenBank/DDBJ databases">
        <title>Complete genome sequence of a multi-drug resistant strain Acidovorax sp. 12322-1.</title>
        <authorList>
            <person name="Ming D."/>
            <person name="Wang M."/>
            <person name="Hu S."/>
            <person name="Zhou Y."/>
            <person name="Jiang T."/>
        </authorList>
    </citation>
    <scope>NUCLEOTIDE SEQUENCE [LARGE SCALE GENOMIC DNA]</scope>
    <source>
        <strain evidence="7 8">12322-1</strain>
    </source>
</reference>
<name>A0A0W7YVU3_9BURK</name>
<comment type="cofactor">
    <cofactor evidence="1">
        <name>FMN</name>
        <dbReference type="ChEBI" id="CHEBI:58210"/>
    </cofactor>
</comment>
<sequence length="217" mass="23981">MTEIDFSTLGAYERYKLMASLIVPRPIALVTTLGADGTVNAAPFSMFNMVGEDPPVVMLSINKLQDGQLKDTAAHILRSKEFVVHLADEPIAAAMHRCGDRLPVHESELAYTGLSMTPSHSVQVPRIAEAPAAFECVLHEVMETDSRYVFIGRVQWLAVRDGLVDTEKWRVKLQDYFPVGRFGASFYVTCRERFAIEAEEGKAQVKAGSATTAIDEM</sequence>
<accession>A0A0W7YVU3</accession>
<feature type="domain" description="Flavin reductase like" evidence="5">
    <location>
        <begin position="20"/>
        <end position="175"/>
    </location>
</feature>
<dbReference type="GeneID" id="83039588"/>
<dbReference type="SUPFAM" id="SSF50475">
    <property type="entry name" value="FMN-binding split barrel"/>
    <property type="match status" value="1"/>
</dbReference>
<accession>A0A1V3TK80</accession>
<proteinExistence type="inferred from homology"/>
<keyword evidence="3" id="KW-0288">FMN</keyword>
<dbReference type="EMBL" id="CP020121">
    <property type="protein sequence ID" value="AQZ98474.1"/>
    <property type="molecule type" value="Genomic_DNA"/>
</dbReference>
<comment type="similarity">
    <text evidence="4">Belongs to the flavoredoxin family.</text>
</comment>
<dbReference type="OrthoDB" id="5946411at2"/>
<reference evidence="6 9" key="2">
    <citation type="submission" date="2017-03" db="EMBL/GenBank/DDBJ databases">
        <title>Rapid Whole Genome Sequencing of Comamonas kerstersii Causing Continuous ambulatory Peritoneal Dialysis-Associated Peritonitis.</title>
        <authorList>
            <person name="Zheng B."/>
        </authorList>
    </citation>
    <scope>NUCLEOTIDE SEQUENCE [LARGE SCALE GENOMIC DNA]</scope>
    <source>
        <strain evidence="6 9">8943</strain>
    </source>
</reference>
<dbReference type="Proteomes" id="UP000053300">
    <property type="component" value="Unassembled WGS sequence"/>
</dbReference>
<accession>A0A1V0BF94</accession>
<evidence type="ECO:0000256" key="4">
    <source>
        <dbReference type="ARBA" id="ARBA00038054"/>
    </source>
</evidence>
<dbReference type="GO" id="GO:0016646">
    <property type="term" value="F:oxidoreductase activity, acting on the CH-NH group of donors, NAD or NADP as acceptor"/>
    <property type="evidence" value="ECO:0007669"/>
    <property type="project" value="UniProtKB-ARBA"/>
</dbReference>
<evidence type="ECO:0000313" key="7">
    <source>
        <dbReference type="EMBL" id="KUF39194.1"/>
    </source>
</evidence>
<evidence type="ECO:0000256" key="2">
    <source>
        <dbReference type="ARBA" id="ARBA00022630"/>
    </source>
</evidence>
<dbReference type="PANTHER" id="PTHR33798">
    <property type="entry name" value="FLAVOPROTEIN OXYGENASE"/>
    <property type="match status" value="1"/>
</dbReference>
<protein>
    <submittedName>
        <fullName evidence="7">Flavin reductase domain-containing protein</fullName>
    </submittedName>
</protein>
<dbReference type="Gene3D" id="2.30.110.10">
    <property type="entry name" value="Electron Transport, Fmn-binding Protein, Chain A"/>
    <property type="match status" value="1"/>
</dbReference>
<keyword evidence="2" id="KW-0285">Flavoprotein</keyword>
<keyword evidence="8" id="KW-1185">Reference proteome</keyword>
<dbReference type="EMBL" id="LPXH01000037">
    <property type="protein sequence ID" value="KUF39194.1"/>
    <property type="molecule type" value="Genomic_DNA"/>
</dbReference>
<organism evidence="7 8">
    <name type="scientific">Comamonas kerstersii</name>
    <dbReference type="NCBI Taxonomy" id="225992"/>
    <lineage>
        <taxon>Bacteria</taxon>
        <taxon>Pseudomonadati</taxon>
        <taxon>Pseudomonadota</taxon>
        <taxon>Betaproteobacteria</taxon>
        <taxon>Burkholderiales</taxon>
        <taxon>Comamonadaceae</taxon>
        <taxon>Comamonas</taxon>
    </lineage>
</organism>
<evidence type="ECO:0000313" key="8">
    <source>
        <dbReference type="Proteomes" id="UP000053300"/>
    </source>
</evidence>
<evidence type="ECO:0000259" key="5">
    <source>
        <dbReference type="SMART" id="SM00903"/>
    </source>
</evidence>
<dbReference type="Pfam" id="PF01613">
    <property type="entry name" value="Flavin_Reduct"/>
    <property type="match status" value="1"/>
</dbReference>
<dbReference type="STRING" id="225992.B5M06_09665"/>
<dbReference type="KEGG" id="cke:B5M06_09665"/>
<dbReference type="SMART" id="SM00903">
    <property type="entry name" value="Flavin_Reduct"/>
    <property type="match status" value="1"/>
</dbReference>
<evidence type="ECO:0000256" key="3">
    <source>
        <dbReference type="ARBA" id="ARBA00022643"/>
    </source>
</evidence>
<dbReference type="RefSeq" id="WP_054066127.1">
    <property type="nucleotide sequence ID" value="NZ_CATYED010000022.1"/>
</dbReference>
<gene>
    <name evidence="7" type="ORF">AS359_01260</name>
    <name evidence="6" type="ORF">B5M06_09665</name>
</gene>
<evidence type="ECO:0000256" key="1">
    <source>
        <dbReference type="ARBA" id="ARBA00001917"/>
    </source>
</evidence>